<protein>
    <submittedName>
        <fullName evidence="1">Uncharacterized protein</fullName>
    </submittedName>
</protein>
<dbReference type="Proteomes" id="UP000298246">
    <property type="component" value="Unassembled WGS sequence"/>
</dbReference>
<sequence>MQKSKIGAQESETSAVSGCVKRANRRLGLAGLAAGPLGGWMAHFPGPDLILQRSRGFYP</sequence>
<evidence type="ECO:0000313" key="2">
    <source>
        <dbReference type="Proteomes" id="UP000298246"/>
    </source>
</evidence>
<proteinExistence type="predicted"/>
<comment type="caution">
    <text evidence="1">The sequence shown here is derived from an EMBL/GenBank/DDBJ whole genome shotgun (WGS) entry which is preliminary data.</text>
</comment>
<dbReference type="EMBL" id="MYFO01000014">
    <property type="protein sequence ID" value="TFE87243.1"/>
    <property type="molecule type" value="Genomic_DNA"/>
</dbReference>
<reference evidence="1 2" key="1">
    <citation type="submission" date="2017-03" db="EMBL/GenBank/DDBJ databases">
        <title>Isolation of Levoglucosan Utilizing Bacteria.</title>
        <authorList>
            <person name="Arya A.S."/>
        </authorList>
    </citation>
    <scope>NUCLEOTIDE SEQUENCE [LARGE SCALE GENOMIC DNA]</scope>
    <source>
        <strain evidence="1 2">MEC069</strain>
    </source>
</reference>
<name>A0A4Y8Q1I9_9BACL</name>
<organism evidence="1 2">
    <name type="scientific">Paenibacillus athensensis</name>
    <dbReference type="NCBI Taxonomy" id="1967502"/>
    <lineage>
        <taxon>Bacteria</taxon>
        <taxon>Bacillati</taxon>
        <taxon>Bacillota</taxon>
        <taxon>Bacilli</taxon>
        <taxon>Bacillales</taxon>
        <taxon>Paenibacillaceae</taxon>
        <taxon>Paenibacillus</taxon>
    </lineage>
</organism>
<dbReference type="AlphaFoldDB" id="A0A4Y8Q1I9"/>
<evidence type="ECO:0000313" key="1">
    <source>
        <dbReference type="EMBL" id="TFE87243.1"/>
    </source>
</evidence>
<keyword evidence="2" id="KW-1185">Reference proteome</keyword>
<gene>
    <name evidence="1" type="ORF">B5M42_12400</name>
</gene>
<accession>A0A4Y8Q1I9</accession>